<keyword evidence="1" id="KW-0175">Coiled coil</keyword>
<evidence type="ECO:0000313" key="2">
    <source>
        <dbReference type="EMBL" id="MFJ1268310.1"/>
    </source>
</evidence>
<gene>
    <name evidence="2" type="ORF">ACD661_07060</name>
</gene>
<proteinExistence type="predicted"/>
<evidence type="ECO:0000256" key="1">
    <source>
        <dbReference type="SAM" id="Coils"/>
    </source>
</evidence>
<organism evidence="2 3">
    <name type="scientific">Legionella lytica</name>
    <dbReference type="NCBI Taxonomy" id="96232"/>
    <lineage>
        <taxon>Bacteria</taxon>
        <taxon>Pseudomonadati</taxon>
        <taxon>Pseudomonadota</taxon>
        <taxon>Gammaproteobacteria</taxon>
        <taxon>Legionellales</taxon>
        <taxon>Legionellaceae</taxon>
        <taxon>Legionella</taxon>
    </lineage>
</organism>
<comment type="caution">
    <text evidence="2">The sequence shown here is derived from an EMBL/GenBank/DDBJ whole genome shotgun (WGS) entry which is preliminary data.</text>
</comment>
<dbReference type="EMBL" id="JBGORX010000001">
    <property type="protein sequence ID" value="MFJ1268310.1"/>
    <property type="molecule type" value="Genomic_DNA"/>
</dbReference>
<dbReference type="Gene3D" id="2.40.30.170">
    <property type="match status" value="1"/>
</dbReference>
<protein>
    <submittedName>
        <fullName evidence="2">HlyD family secretion protein</fullName>
    </submittedName>
</protein>
<accession>A0ABW8D6J5</accession>
<dbReference type="PANTHER" id="PTHR30469">
    <property type="entry name" value="MULTIDRUG RESISTANCE PROTEIN MDTA"/>
    <property type="match status" value="1"/>
</dbReference>
<evidence type="ECO:0000313" key="3">
    <source>
        <dbReference type="Proteomes" id="UP001615550"/>
    </source>
</evidence>
<dbReference type="PANTHER" id="PTHR30469:SF15">
    <property type="entry name" value="HLYD FAMILY OF SECRETION PROTEINS"/>
    <property type="match status" value="1"/>
</dbReference>
<dbReference type="SUPFAM" id="SSF111369">
    <property type="entry name" value="HlyD-like secretion proteins"/>
    <property type="match status" value="1"/>
</dbReference>
<dbReference type="Gene3D" id="2.40.50.100">
    <property type="match status" value="1"/>
</dbReference>
<name>A0ABW8D6J5_9GAMM</name>
<keyword evidence="3" id="KW-1185">Reference proteome</keyword>
<dbReference type="Gene3D" id="1.10.287.470">
    <property type="entry name" value="Helix hairpin bin"/>
    <property type="match status" value="1"/>
</dbReference>
<reference evidence="2 3" key="1">
    <citation type="submission" date="2024-08" db="EMBL/GenBank/DDBJ databases">
        <title>Draft Genome Sequence of Legionella lytica strain DSB2004, Isolated From a Fire Sprinkler System.</title>
        <authorList>
            <person name="Everhart A.D."/>
            <person name="Kidane D.T."/>
            <person name="Farone A.L."/>
            <person name="Farone M.B."/>
        </authorList>
    </citation>
    <scope>NUCLEOTIDE SEQUENCE [LARGE SCALE GENOMIC DNA]</scope>
    <source>
        <strain evidence="2 3">DSB2004</strain>
    </source>
</reference>
<dbReference type="Proteomes" id="UP001615550">
    <property type="component" value="Unassembled WGS sequence"/>
</dbReference>
<dbReference type="RefSeq" id="WP_400187123.1">
    <property type="nucleotide sequence ID" value="NZ_JBGORX010000001.1"/>
</dbReference>
<feature type="coiled-coil region" evidence="1">
    <location>
        <begin position="78"/>
        <end position="140"/>
    </location>
</feature>
<sequence>MKANTYRVFILTLIACLTLTNCKNDKPVSFPGYVQGKFTYISAYYSGELKQLNVTAGDTIKQGHPLFTLEPSPENTELLAADARVQQARDEQKKHESNYSLQKKNHERNLFLFRKQVISKEELEKSNDDLTTAIASKKAAEANLLEVQAKQSQAQWSSKQKAVIAPVNALVFQTYYSEHEQVPANKPVLSLLTAGSSKVIFYVPEPLLSTIKLNQLVQVARDGQSEVIKAKISYISPKEEYTPPVIFSDAERTKLVFRVEALPLTENNAAVHPGQPVTVFMDNNN</sequence>